<evidence type="ECO:0000313" key="2">
    <source>
        <dbReference type="EMBL" id="CEG58446.1"/>
    </source>
</evidence>
<dbReference type="HOGENOM" id="CLU_234038_0_0_6"/>
<proteinExistence type="predicted"/>
<evidence type="ECO:0000259" key="1">
    <source>
        <dbReference type="PROSITE" id="PS51192"/>
    </source>
</evidence>
<dbReference type="GO" id="GO:0003677">
    <property type="term" value="F:DNA binding"/>
    <property type="evidence" value="ECO:0007669"/>
    <property type="project" value="InterPro"/>
</dbReference>
<reference evidence="3" key="1">
    <citation type="submission" date="2014-09" db="EMBL/GenBank/DDBJ databases">
        <authorList>
            <person name="Gomez-Valero L."/>
        </authorList>
    </citation>
    <scope>NUCLEOTIDE SEQUENCE [LARGE SCALE GENOMIC DNA]</scope>
    <source>
        <strain evidence="3">ATCC700992</strain>
    </source>
</reference>
<dbReference type="GO" id="GO:0016787">
    <property type="term" value="F:hydrolase activity"/>
    <property type="evidence" value="ECO:0007669"/>
    <property type="project" value="InterPro"/>
</dbReference>
<dbReference type="OrthoDB" id="5651785at2"/>
<organism evidence="2 3">
    <name type="scientific">Legionella fallonii LLAP-10</name>
    <dbReference type="NCBI Taxonomy" id="1212491"/>
    <lineage>
        <taxon>Bacteria</taxon>
        <taxon>Pseudomonadati</taxon>
        <taxon>Pseudomonadota</taxon>
        <taxon>Gammaproteobacteria</taxon>
        <taxon>Legionellales</taxon>
        <taxon>Legionellaceae</taxon>
        <taxon>Legionella</taxon>
    </lineage>
</organism>
<name>A0A098G904_9GAMM</name>
<dbReference type="Pfam" id="PF04851">
    <property type="entry name" value="ResIII"/>
    <property type="match status" value="1"/>
</dbReference>
<dbReference type="Gene3D" id="3.40.50.300">
    <property type="entry name" value="P-loop containing nucleotide triphosphate hydrolases"/>
    <property type="match status" value="1"/>
</dbReference>
<dbReference type="InterPro" id="IPR027417">
    <property type="entry name" value="P-loop_NTPase"/>
</dbReference>
<dbReference type="RefSeq" id="WP_045096759.1">
    <property type="nucleotide sequence ID" value="NZ_LN614827.1"/>
</dbReference>
<dbReference type="KEGG" id="lfa:LFA_3104"/>
<protein>
    <recommendedName>
        <fullName evidence="1">Helicase ATP-binding domain-containing protein</fullName>
    </recommendedName>
</protein>
<gene>
    <name evidence="2" type="ORF">LFA_3104</name>
</gene>
<dbReference type="SMART" id="SM00487">
    <property type="entry name" value="DEXDc"/>
    <property type="match status" value="1"/>
</dbReference>
<accession>A0A098G904</accession>
<dbReference type="InterPro" id="IPR006935">
    <property type="entry name" value="Helicase/UvrB_N"/>
</dbReference>
<keyword evidence="3" id="KW-1185">Reference proteome</keyword>
<dbReference type="PROSITE" id="PS51192">
    <property type="entry name" value="HELICASE_ATP_BIND_1"/>
    <property type="match status" value="1"/>
</dbReference>
<dbReference type="Proteomes" id="UP000032430">
    <property type="component" value="Chromosome I"/>
</dbReference>
<dbReference type="SUPFAM" id="SSF52540">
    <property type="entry name" value="P-loop containing nucleoside triphosphate hydrolases"/>
    <property type="match status" value="1"/>
</dbReference>
<dbReference type="InterPro" id="IPR014001">
    <property type="entry name" value="Helicase_ATP-bd"/>
</dbReference>
<dbReference type="GO" id="GO:0005524">
    <property type="term" value="F:ATP binding"/>
    <property type="evidence" value="ECO:0007669"/>
    <property type="project" value="InterPro"/>
</dbReference>
<evidence type="ECO:0000313" key="3">
    <source>
        <dbReference type="Proteomes" id="UP000032430"/>
    </source>
</evidence>
<feature type="domain" description="Helicase ATP-binding" evidence="1">
    <location>
        <begin position="160"/>
        <end position="331"/>
    </location>
</feature>
<dbReference type="EMBL" id="LN614827">
    <property type="protein sequence ID" value="CEG58446.1"/>
    <property type="molecule type" value="Genomic_DNA"/>
</dbReference>
<sequence>MKLTDNSKKKLLASAQAVYLAYTALDFFKTRVFNTASSGMSLEELCNQAIANQTYDQVVLINNVNYRLVLTPGNNNTFNVQLSRPLNVVTNSVVKKIADYDDEEVLNLLANQEFILEVPRAGGKSVVSSRINEQYVIGGIGKVDLYRTHLVTLHNIIEKIQSEEDISALLVALATGTGKTFVQALWMLILSLSDNNGVFAIPGKLVGQFKKDLKRLLPDNFVTSILTLGEKEPDSQAKAAMKSMAQPSGKKSIIIGSAEHLLDEHYQELIDADPEQTFLVFDEQHLIMQVERRRVRLIELAKQKLSMFLSATPNKETYELSGNKPVAIMSSGQKQQAGQGQFPRLLTHHARNVSDRNQLKDFRFWTADFWNTIFNGILLSLTNSIQEEQSSAAVSLVEDLPFYYYRKESEENVRWRFQVPAARKMLCIIDDNEDLVNFCHALEQPYSDKSIVYRNGNLIEREDVARFFGIPDAEAEVVSEDKRDKRNNYLSSLKEDEYEIGNSLMNKSLRQQLRDNIFHNLIEYVLTDITGLDEIEHNRLRKKDMKAFKQMVISQFALRTADYYQQKLAKEIDADGAHALGELLAGLSKVMNSMLNGTFTGSPEENEKDLEDFIDNWSLYDGLVNKIKRKDDRFSRNFATYTDSHLIMGLMAGMSDAETPVKESCPFSGLEQRTYNLYDHNGIPVSDAKKRKHTSLEILNDTSSETAFTPNYLNISEEVADNYVRLGFIGVYVSNKKTEGFSDRNLHTVINIAEHRLSPTNSPETQIQGIGRNRGLDDTIEPAYIHSLGRGENGVFDLDNLQSDDYYPALFKSQEQFNEESIQILGQNVSKKIIAWIHANQGEDDTLNPEHLKRHVLKYIAQALREINNKNSHQLELSRAQLTRVVSYVMEGINQEIERINKPYSISIFISFLGHILNFLSECYYAVKRIPAAWKMYQYSWFGTRTAEQHETSPKHADDVYIKILSKTSFKDIISNLSSALEFNNWLVRKVTGVTSHITKNLESYVKQEVLDEFAMHQKKCIEPLLVKMVTDSKKEKVAAALAAFPHLVTLLKTNTKTITAILAGGGAQFEATVLALLQQIPGLDDLSIKDIVNYPKSLLQIQGVLAREPEKTLLHNPKSQAELSLHLGNYLKGDFLKHLSSFITYPNVKRIAQALGKEQNAQLFVHHYLTKIINEELESSPESLLSELTSYFKIDGCERLDEAVENLLNEFNTLQLETTGNLLQSLDEARLVRLSTLIQQQLVPVLVNTYPLESRDKLFNEASDLLKIKQLIKEHGKELLAMMQNNKEELPRFIFSKLCSSPLPSPIDIPKQIEESKAFFAQKLQEIMQKSITSLLARKLFSFTSWSLKPEYLYDTAVADLLRSDAFLNTISIMLPYDQWLQLKTKITEDQREMLPVARALIDKAKANGASELSSEDLLELLNKHFDTEYLGSEQALTRTTQSLSGFAAEIAASPLAALDPAVQGKYAQLVSHRLLPILASFINDDVNKEQFLSMSKDDKTLNEFIIRNSNILGTLWEQDNEQKKQTALTLINQLVPEESKFVLKDIVHPQTKAADSAEILAKEVEKISLTAFFRGSAFSDLMKDVLNTQDFSLLMAYINVPEHVALLVDKMLAQGISSLDKQSIFEIIRTSDPSLSAITPMDERADSLMDYIESQIRQSENALDTTKVIASVANSMTPILFHQRFIAVIDEVIGFLDEQDITVLFEAMNKAKPAEEAKQLLAFIDVIRRQDKEALINQFLVLPEDVKTDALEKLPARKMMEQIKDLFEEVLDCHCYYHQQDRKGLEGRDTDPKLINRVSEELRDIRIGSDYNFFSGFSRKIFYIQGIKNGMAAAGQVNADSNQHIVKALQRVNSHILRPLWWGTNVSNFTYSFIKFCRDVVDGIVAGYFAVLNGVKATLNFISGTNYFNVSSKNLDSEDYNNTAFDYAAAINELEPLNAEQVKEHDCHSDVVIELEQFVTKRPSRPGFFKDVAEVIPVETEENVEELSFKI</sequence>